<evidence type="ECO:0000256" key="3">
    <source>
        <dbReference type="ARBA" id="ARBA00022801"/>
    </source>
</evidence>
<dbReference type="InterPro" id="IPR037518">
    <property type="entry name" value="MPN"/>
</dbReference>
<keyword evidence="3" id="KW-0378">Hydrolase</keyword>
<evidence type="ECO:0000313" key="8">
    <source>
        <dbReference type="Proteomes" id="UP000095766"/>
    </source>
</evidence>
<dbReference type="PROSITE" id="PS50249">
    <property type="entry name" value="MPN"/>
    <property type="match status" value="1"/>
</dbReference>
<dbReference type="SUPFAM" id="SSF102712">
    <property type="entry name" value="JAB1/MPN domain"/>
    <property type="match status" value="1"/>
</dbReference>
<evidence type="ECO:0000313" key="7">
    <source>
        <dbReference type="EMBL" id="CUQ15219.1"/>
    </source>
</evidence>
<gene>
    <name evidence="7" type="ORF">ERS852510_03330</name>
</gene>
<keyword evidence="1" id="KW-0645">Protease</keyword>
<dbReference type="PANTHER" id="PTHR30471">
    <property type="entry name" value="DNA REPAIR PROTEIN RADC"/>
    <property type="match status" value="1"/>
</dbReference>
<reference evidence="7 8" key="1">
    <citation type="submission" date="2015-09" db="EMBL/GenBank/DDBJ databases">
        <authorList>
            <consortium name="Pathogen Informatics"/>
        </authorList>
    </citation>
    <scope>NUCLEOTIDE SEQUENCE [LARGE SCALE GENOMIC DNA]</scope>
    <source>
        <strain evidence="7 8">2789STDY5834898</strain>
    </source>
</reference>
<protein>
    <submittedName>
        <fullName evidence="7">DNA repair protein RadC</fullName>
    </submittedName>
</protein>
<keyword evidence="5" id="KW-0482">Metalloprotease</keyword>
<dbReference type="PANTHER" id="PTHR30471:SF3">
    <property type="entry name" value="UPF0758 PROTEIN YEES-RELATED"/>
    <property type="match status" value="1"/>
</dbReference>
<evidence type="ECO:0000256" key="1">
    <source>
        <dbReference type="ARBA" id="ARBA00022670"/>
    </source>
</evidence>
<organism evidence="7 8">
    <name type="scientific">Bacteroides uniformis</name>
    <dbReference type="NCBI Taxonomy" id="820"/>
    <lineage>
        <taxon>Bacteria</taxon>
        <taxon>Pseudomonadati</taxon>
        <taxon>Bacteroidota</taxon>
        <taxon>Bacteroidia</taxon>
        <taxon>Bacteroidales</taxon>
        <taxon>Bacteroidaceae</taxon>
        <taxon>Bacteroides</taxon>
    </lineage>
</organism>
<name>A0A174U875_BACUN</name>
<dbReference type="Proteomes" id="UP000095766">
    <property type="component" value="Unassembled WGS sequence"/>
</dbReference>
<evidence type="ECO:0000256" key="4">
    <source>
        <dbReference type="ARBA" id="ARBA00022833"/>
    </source>
</evidence>
<dbReference type="RefSeq" id="WP_057253967.1">
    <property type="nucleotide sequence ID" value="NZ_CZAO01000018.1"/>
</dbReference>
<dbReference type="PROSITE" id="PS01302">
    <property type="entry name" value="UPF0758"/>
    <property type="match status" value="1"/>
</dbReference>
<dbReference type="CDD" id="cd08071">
    <property type="entry name" value="MPN_DUF2466"/>
    <property type="match status" value="1"/>
</dbReference>
<accession>A0A174U875</accession>
<feature type="domain" description="MPN" evidence="6">
    <location>
        <begin position="74"/>
        <end position="196"/>
    </location>
</feature>
<proteinExistence type="predicted"/>
<dbReference type="InterPro" id="IPR025657">
    <property type="entry name" value="RadC_JAB"/>
</dbReference>
<evidence type="ECO:0000256" key="5">
    <source>
        <dbReference type="ARBA" id="ARBA00023049"/>
    </source>
</evidence>
<evidence type="ECO:0000259" key="6">
    <source>
        <dbReference type="PROSITE" id="PS50249"/>
    </source>
</evidence>
<keyword evidence="2" id="KW-0479">Metal-binding</keyword>
<dbReference type="Gene3D" id="3.40.140.10">
    <property type="entry name" value="Cytidine Deaminase, domain 2"/>
    <property type="match status" value="1"/>
</dbReference>
<evidence type="ECO:0000256" key="2">
    <source>
        <dbReference type="ARBA" id="ARBA00022723"/>
    </source>
</evidence>
<dbReference type="GO" id="GO:0046872">
    <property type="term" value="F:metal ion binding"/>
    <property type="evidence" value="ECO:0007669"/>
    <property type="project" value="UniProtKB-KW"/>
</dbReference>
<dbReference type="GO" id="GO:0008237">
    <property type="term" value="F:metallopeptidase activity"/>
    <property type="evidence" value="ECO:0007669"/>
    <property type="project" value="UniProtKB-KW"/>
</dbReference>
<dbReference type="InterPro" id="IPR020891">
    <property type="entry name" value="UPF0758_CS"/>
</dbReference>
<dbReference type="Pfam" id="PF04002">
    <property type="entry name" value="RadC"/>
    <property type="match status" value="1"/>
</dbReference>
<dbReference type="GO" id="GO:0006508">
    <property type="term" value="P:proteolysis"/>
    <property type="evidence" value="ECO:0007669"/>
    <property type="project" value="UniProtKB-KW"/>
</dbReference>
<dbReference type="EMBL" id="CZAO01000018">
    <property type="protein sequence ID" value="CUQ15219.1"/>
    <property type="molecule type" value="Genomic_DNA"/>
</dbReference>
<dbReference type="AlphaFoldDB" id="A0A174U875"/>
<sequence>MDTLFDSPCRYMSDSELLYEISNNRQIVSDIERSNEVIDLEKLFSSLTPGRRRVAVAAVEIYKRQQSQQVECRQILRSEDIYELMGPLIGDLPNEEFWAISLNQSAKLIKKVRISVGGIDQTSADIRLIMRVLIDTGATQFAAVHNHPSGNIRPSNEDKRLTEQLKKAAGLLNIRMIDHVIITNGGYYSFGDEGLI</sequence>
<dbReference type="InterPro" id="IPR001405">
    <property type="entry name" value="UPF0758"/>
</dbReference>
<keyword evidence="4" id="KW-0862">Zinc</keyword>